<protein>
    <submittedName>
        <fullName evidence="1">Uncharacterized protein</fullName>
    </submittedName>
</protein>
<evidence type="ECO:0000313" key="1">
    <source>
        <dbReference type="EMBL" id="CAB4120979.1"/>
    </source>
</evidence>
<dbReference type="EMBL" id="LR796139">
    <property type="protein sequence ID" value="CAB4120979.1"/>
    <property type="molecule type" value="Genomic_DNA"/>
</dbReference>
<name>A0A6J5KL85_9CAUD</name>
<proteinExistence type="predicted"/>
<gene>
    <name evidence="1" type="ORF">UFOVP1_64</name>
</gene>
<organism evidence="1">
    <name type="scientific">uncultured Caudovirales phage</name>
    <dbReference type="NCBI Taxonomy" id="2100421"/>
    <lineage>
        <taxon>Viruses</taxon>
        <taxon>Duplodnaviria</taxon>
        <taxon>Heunggongvirae</taxon>
        <taxon>Uroviricota</taxon>
        <taxon>Caudoviricetes</taxon>
        <taxon>Peduoviridae</taxon>
        <taxon>Maltschvirus</taxon>
        <taxon>Maltschvirus maltsch</taxon>
    </lineage>
</organism>
<sequence>MKLVSNVPTIKPTKLTCEEVLTDFTGRLDKEMKEEHVICNALIIYCTGDNNFAYQLLDANSIGEVIGVFSAVQYSLLREIYGECL</sequence>
<accession>A0A6J5KL85</accession>
<reference evidence="1" key="1">
    <citation type="submission" date="2020-04" db="EMBL/GenBank/DDBJ databases">
        <authorList>
            <person name="Chiriac C."/>
            <person name="Salcher M."/>
            <person name="Ghai R."/>
            <person name="Kavagutti S V."/>
        </authorList>
    </citation>
    <scope>NUCLEOTIDE SEQUENCE</scope>
</reference>